<accession>A0AAD7WI56</accession>
<feature type="region of interest" description="Disordered" evidence="1">
    <location>
        <begin position="34"/>
        <end position="84"/>
    </location>
</feature>
<gene>
    <name evidence="2" type="ORF">AAFF_G00436920</name>
</gene>
<dbReference type="EMBL" id="JAINUG010000096">
    <property type="protein sequence ID" value="KAJ8397693.1"/>
    <property type="molecule type" value="Genomic_DNA"/>
</dbReference>
<evidence type="ECO:0000256" key="1">
    <source>
        <dbReference type="SAM" id="MobiDB-lite"/>
    </source>
</evidence>
<organism evidence="2 3">
    <name type="scientific">Aldrovandia affinis</name>
    <dbReference type="NCBI Taxonomy" id="143900"/>
    <lineage>
        <taxon>Eukaryota</taxon>
        <taxon>Metazoa</taxon>
        <taxon>Chordata</taxon>
        <taxon>Craniata</taxon>
        <taxon>Vertebrata</taxon>
        <taxon>Euteleostomi</taxon>
        <taxon>Actinopterygii</taxon>
        <taxon>Neopterygii</taxon>
        <taxon>Teleostei</taxon>
        <taxon>Notacanthiformes</taxon>
        <taxon>Halosauridae</taxon>
        <taxon>Aldrovandia</taxon>
    </lineage>
</organism>
<keyword evidence="3" id="KW-1185">Reference proteome</keyword>
<sequence length="84" mass="9535">MQSRPVHYFLCCEARVWGAGNGWPSPAAARLRGKARRFSTTESSTEQVHGEHGRTQSVPHTDLTPRDRQVSARDKSRAEHRSHR</sequence>
<name>A0AAD7WI56_9TELE</name>
<feature type="compositionally biased region" description="Polar residues" evidence="1">
    <location>
        <begin position="38"/>
        <end position="47"/>
    </location>
</feature>
<reference evidence="2" key="1">
    <citation type="journal article" date="2023" name="Science">
        <title>Genome structures resolve the early diversification of teleost fishes.</title>
        <authorList>
            <person name="Parey E."/>
            <person name="Louis A."/>
            <person name="Montfort J."/>
            <person name="Bouchez O."/>
            <person name="Roques C."/>
            <person name="Iampietro C."/>
            <person name="Lluch J."/>
            <person name="Castinel A."/>
            <person name="Donnadieu C."/>
            <person name="Desvignes T."/>
            <person name="Floi Bucao C."/>
            <person name="Jouanno E."/>
            <person name="Wen M."/>
            <person name="Mejri S."/>
            <person name="Dirks R."/>
            <person name="Jansen H."/>
            <person name="Henkel C."/>
            <person name="Chen W.J."/>
            <person name="Zahm M."/>
            <person name="Cabau C."/>
            <person name="Klopp C."/>
            <person name="Thompson A.W."/>
            <person name="Robinson-Rechavi M."/>
            <person name="Braasch I."/>
            <person name="Lecointre G."/>
            <person name="Bobe J."/>
            <person name="Postlethwait J.H."/>
            <person name="Berthelot C."/>
            <person name="Roest Crollius H."/>
            <person name="Guiguen Y."/>
        </authorList>
    </citation>
    <scope>NUCLEOTIDE SEQUENCE</scope>
    <source>
        <strain evidence="2">NC1722</strain>
    </source>
</reference>
<evidence type="ECO:0000313" key="3">
    <source>
        <dbReference type="Proteomes" id="UP001221898"/>
    </source>
</evidence>
<evidence type="ECO:0000313" key="2">
    <source>
        <dbReference type="EMBL" id="KAJ8397693.1"/>
    </source>
</evidence>
<comment type="caution">
    <text evidence="2">The sequence shown here is derived from an EMBL/GenBank/DDBJ whole genome shotgun (WGS) entry which is preliminary data.</text>
</comment>
<protein>
    <submittedName>
        <fullName evidence="2">Uncharacterized protein</fullName>
    </submittedName>
</protein>
<dbReference type="Proteomes" id="UP001221898">
    <property type="component" value="Unassembled WGS sequence"/>
</dbReference>
<dbReference type="AlphaFoldDB" id="A0AAD7WI56"/>
<proteinExistence type="predicted"/>
<feature type="compositionally biased region" description="Basic and acidic residues" evidence="1">
    <location>
        <begin position="63"/>
        <end position="84"/>
    </location>
</feature>